<feature type="domain" description="6-phosphogluconate dehydrogenase NADP-binding" evidence="2">
    <location>
        <begin position="32"/>
        <end position="202"/>
    </location>
</feature>
<dbReference type="OrthoDB" id="435038at2759"/>
<dbReference type="EMBL" id="ML143410">
    <property type="protein sequence ID" value="TBU29764.1"/>
    <property type="molecule type" value="Genomic_DNA"/>
</dbReference>
<dbReference type="SUPFAM" id="SSF48179">
    <property type="entry name" value="6-phosphogluconate dehydrogenase C-terminal domain-like"/>
    <property type="match status" value="1"/>
</dbReference>
<dbReference type="GO" id="GO:0016491">
    <property type="term" value="F:oxidoreductase activity"/>
    <property type="evidence" value="ECO:0007669"/>
    <property type="project" value="InterPro"/>
</dbReference>
<reference evidence="4 6" key="1">
    <citation type="submission" date="2019-01" db="EMBL/GenBank/DDBJ databases">
        <title>Draft genome sequences of three monokaryotic isolates of the white-rot basidiomycete fungus Dichomitus squalens.</title>
        <authorList>
            <consortium name="DOE Joint Genome Institute"/>
            <person name="Lopez S.C."/>
            <person name="Andreopoulos B."/>
            <person name="Pangilinan J."/>
            <person name="Lipzen A."/>
            <person name="Riley R."/>
            <person name="Ahrendt S."/>
            <person name="Ng V."/>
            <person name="Barry K."/>
            <person name="Daum C."/>
            <person name="Grigoriev I.V."/>
            <person name="Hilden K.S."/>
            <person name="Makela M.R."/>
            <person name="de Vries R.P."/>
        </authorList>
    </citation>
    <scope>NUCLEOTIDE SEQUENCE [LARGE SCALE GENOMIC DNA]</scope>
    <source>
        <strain evidence="5 6">CBS 464.89</strain>
        <strain evidence="4">OM18370.1</strain>
    </source>
</reference>
<proteinExistence type="inferred from homology"/>
<gene>
    <name evidence="5" type="ORF">BD310DRAFT_871314</name>
    <name evidence="4" type="ORF">BD311DRAFT_692032</name>
</gene>
<dbReference type="GO" id="GO:0050661">
    <property type="term" value="F:NADP binding"/>
    <property type="evidence" value="ECO:0007669"/>
    <property type="project" value="InterPro"/>
</dbReference>
<evidence type="ECO:0000259" key="3">
    <source>
        <dbReference type="Pfam" id="PF14833"/>
    </source>
</evidence>
<dbReference type="InterPro" id="IPR008927">
    <property type="entry name" value="6-PGluconate_DH-like_C_sf"/>
</dbReference>
<accession>A0A4Q9MPS5</accession>
<evidence type="ECO:0000256" key="1">
    <source>
        <dbReference type="ARBA" id="ARBA00007598"/>
    </source>
</evidence>
<dbReference type="Proteomes" id="UP000292082">
    <property type="component" value="Unassembled WGS sequence"/>
</dbReference>
<dbReference type="Gene3D" id="3.40.50.720">
    <property type="entry name" value="NAD(P)-binding Rossmann-like Domain"/>
    <property type="match status" value="1"/>
</dbReference>
<dbReference type="InterPro" id="IPR051265">
    <property type="entry name" value="HIBADH-related_NP60_sf"/>
</dbReference>
<evidence type="ECO:0000313" key="6">
    <source>
        <dbReference type="Proteomes" id="UP000292082"/>
    </source>
</evidence>
<dbReference type="InterPro" id="IPR006115">
    <property type="entry name" value="6PGDH_NADP-bd"/>
</dbReference>
<dbReference type="STRING" id="114155.A0A4Q9MPS5"/>
<dbReference type="InterPro" id="IPR002204">
    <property type="entry name" value="3-OH-isobutyrate_DH-rel_CS"/>
</dbReference>
<dbReference type="Pfam" id="PF03446">
    <property type="entry name" value="NAD_binding_2"/>
    <property type="match status" value="1"/>
</dbReference>
<dbReference type="Proteomes" id="UP000292957">
    <property type="component" value="Unassembled WGS sequence"/>
</dbReference>
<sequence length="363" mass="39383">MDRPGNIHLLHLQHSEPNPFSRPTTPGHHDLQIGFVGLGAMGYPMARNLAKWRKEHTQAPTPLFVWNRTKAKADDLAKELGPGLIAPVDSLEKIAIECDIVITNLSNDDVVRSVYKQFAKVLEEHKPTRNKIFVESSTIYPALAVELDNLISSIPSTHFIAAPVFGPPTAAAAAQLVIVMSGDYRTKKEVAHLLHPAVGRKVMDLGGNIEKAATFKLIGNALILGSLELLAEVFTLSDKAGIGAASVHQLIKDIMPAPPLISYGDKMLHDKFDGSKGFAIDGGLKDSQHIRRLATELDAPMPALDAAHQHMLTARALYANQVKQGNAHFDVLDWSSLIAGSRVSAGLEPFDSSKQHTKPVPED</sequence>
<dbReference type="PROSITE" id="PS00895">
    <property type="entry name" value="3_HYDROXYISOBUT_DH"/>
    <property type="match status" value="1"/>
</dbReference>
<dbReference type="InterPro" id="IPR036291">
    <property type="entry name" value="NAD(P)-bd_dom_sf"/>
</dbReference>
<dbReference type="PANTHER" id="PTHR43580">
    <property type="entry name" value="OXIDOREDUCTASE GLYR1-RELATED"/>
    <property type="match status" value="1"/>
</dbReference>
<keyword evidence="6" id="KW-1185">Reference proteome</keyword>
<dbReference type="InterPro" id="IPR029154">
    <property type="entry name" value="HIBADH-like_NADP-bd"/>
</dbReference>
<dbReference type="SUPFAM" id="SSF51735">
    <property type="entry name" value="NAD(P)-binding Rossmann-fold domains"/>
    <property type="match status" value="1"/>
</dbReference>
<evidence type="ECO:0000313" key="5">
    <source>
        <dbReference type="EMBL" id="TBU62507.1"/>
    </source>
</evidence>
<organism evidence="4">
    <name type="scientific">Dichomitus squalens</name>
    <dbReference type="NCBI Taxonomy" id="114155"/>
    <lineage>
        <taxon>Eukaryota</taxon>
        <taxon>Fungi</taxon>
        <taxon>Dikarya</taxon>
        <taxon>Basidiomycota</taxon>
        <taxon>Agaricomycotina</taxon>
        <taxon>Agaricomycetes</taxon>
        <taxon>Polyporales</taxon>
        <taxon>Polyporaceae</taxon>
        <taxon>Dichomitus</taxon>
    </lineage>
</organism>
<dbReference type="EMBL" id="ML145093">
    <property type="protein sequence ID" value="TBU62507.1"/>
    <property type="molecule type" value="Genomic_DNA"/>
</dbReference>
<dbReference type="Pfam" id="PF14833">
    <property type="entry name" value="NAD_binding_11"/>
    <property type="match status" value="1"/>
</dbReference>
<dbReference type="InterPro" id="IPR013328">
    <property type="entry name" value="6PGD_dom2"/>
</dbReference>
<dbReference type="GO" id="GO:0051287">
    <property type="term" value="F:NAD binding"/>
    <property type="evidence" value="ECO:0007669"/>
    <property type="project" value="InterPro"/>
</dbReference>
<dbReference type="PANTHER" id="PTHR43580:SF8">
    <property type="entry name" value="6-PHOSPHOGLUCONATE DEHYDROGENASE NADP-BINDING DOMAIN-CONTAINING PROTEIN-RELATED"/>
    <property type="match status" value="1"/>
</dbReference>
<comment type="similarity">
    <text evidence="1">Belongs to the HIBADH-related family. NP60 subfamily.</text>
</comment>
<name>A0A4Q9MPS5_9APHY</name>
<dbReference type="AlphaFoldDB" id="A0A4Q9MPS5"/>
<evidence type="ECO:0000313" key="4">
    <source>
        <dbReference type="EMBL" id="TBU29764.1"/>
    </source>
</evidence>
<feature type="domain" description="3-hydroxyisobutyrate dehydrogenase-like NAD-binding" evidence="3">
    <location>
        <begin position="212"/>
        <end position="318"/>
    </location>
</feature>
<evidence type="ECO:0000259" key="2">
    <source>
        <dbReference type="Pfam" id="PF03446"/>
    </source>
</evidence>
<protein>
    <submittedName>
        <fullName evidence="4">NAD(P)-binding protein</fullName>
    </submittedName>
</protein>
<dbReference type="Gene3D" id="1.10.1040.10">
    <property type="entry name" value="N-(1-d-carboxylethyl)-l-norvaline Dehydrogenase, domain 2"/>
    <property type="match status" value="1"/>
</dbReference>